<reference evidence="3" key="1">
    <citation type="submission" date="2025-08" db="UniProtKB">
        <authorList>
            <consortium name="RefSeq"/>
        </authorList>
    </citation>
    <scope>IDENTIFICATION</scope>
</reference>
<sequence length="112" mass="12792">MPLLSPALCRSLPPSPTYLPLVKPRPLRPHPLVLLHRSHLLVTRSRVDPSLPEPISKRSTPASTSAVLKRRPTSNARRFTSTLATTRKSQKTRTCVPRMRKRVRNRRNKSRC</sequence>
<proteinExistence type="predicted"/>
<dbReference type="KEGG" id="dci:103513517"/>
<organism evidence="2 3">
    <name type="scientific">Diaphorina citri</name>
    <name type="common">Asian citrus psyllid</name>
    <dbReference type="NCBI Taxonomy" id="121845"/>
    <lineage>
        <taxon>Eukaryota</taxon>
        <taxon>Metazoa</taxon>
        <taxon>Ecdysozoa</taxon>
        <taxon>Arthropoda</taxon>
        <taxon>Hexapoda</taxon>
        <taxon>Insecta</taxon>
        <taxon>Pterygota</taxon>
        <taxon>Neoptera</taxon>
        <taxon>Paraneoptera</taxon>
        <taxon>Hemiptera</taxon>
        <taxon>Sternorrhyncha</taxon>
        <taxon>Psylloidea</taxon>
        <taxon>Psyllidae</taxon>
        <taxon>Diaphorininae</taxon>
        <taxon>Diaphorina</taxon>
    </lineage>
</organism>
<feature type="compositionally biased region" description="Polar residues" evidence="1">
    <location>
        <begin position="57"/>
        <end position="66"/>
    </location>
</feature>
<feature type="region of interest" description="Disordered" evidence="1">
    <location>
        <begin position="49"/>
        <end position="73"/>
    </location>
</feature>
<dbReference type="AlphaFoldDB" id="A0A1S4EGY8"/>
<evidence type="ECO:0000313" key="2">
    <source>
        <dbReference type="Proteomes" id="UP000079169"/>
    </source>
</evidence>
<dbReference type="RefSeq" id="XP_017301342.1">
    <property type="nucleotide sequence ID" value="XM_017445853.2"/>
</dbReference>
<evidence type="ECO:0000256" key="1">
    <source>
        <dbReference type="SAM" id="MobiDB-lite"/>
    </source>
</evidence>
<gene>
    <name evidence="3" type="primary">LOC103513517</name>
</gene>
<name>A0A1S4EGY8_DIACI</name>
<protein>
    <submittedName>
        <fullName evidence="3">Uncharacterized protein LOC103513517</fullName>
    </submittedName>
</protein>
<evidence type="ECO:0000313" key="3">
    <source>
        <dbReference type="RefSeq" id="XP_017301342.1"/>
    </source>
</evidence>
<dbReference type="PaxDb" id="121845-A0A1S4EGY8"/>
<accession>A0A1S4EGY8</accession>
<keyword evidence="2" id="KW-1185">Reference proteome</keyword>
<dbReference type="Proteomes" id="UP000079169">
    <property type="component" value="Unplaced"/>
</dbReference>
<dbReference type="GeneID" id="103513517"/>